<dbReference type="SMART" id="SM00267">
    <property type="entry name" value="GGDEF"/>
    <property type="match status" value="1"/>
</dbReference>
<dbReference type="Gene3D" id="3.30.70.270">
    <property type="match status" value="1"/>
</dbReference>
<feature type="transmembrane region" description="Helical" evidence="6">
    <location>
        <begin position="37"/>
        <end position="59"/>
    </location>
</feature>
<dbReference type="SUPFAM" id="SSF55073">
    <property type="entry name" value="Nucleotide cyclase"/>
    <property type="match status" value="1"/>
</dbReference>
<reference evidence="8 9" key="1">
    <citation type="submission" date="2019-07" db="EMBL/GenBank/DDBJ databases">
        <title>Whole genome shotgun sequence of Deinococcus cellulosilyticus NBRC 106333.</title>
        <authorList>
            <person name="Hosoyama A."/>
            <person name="Uohara A."/>
            <person name="Ohji S."/>
            <person name="Ichikawa N."/>
        </authorList>
    </citation>
    <scope>NUCLEOTIDE SEQUENCE [LARGE SCALE GENOMIC DNA]</scope>
    <source>
        <strain evidence="8 9">NBRC 106333</strain>
    </source>
</reference>
<evidence type="ECO:0000256" key="3">
    <source>
        <dbReference type="ARBA" id="ARBA00022692"/>
    </source>
</evidence>
<dbReference type="InterPro" id="IPR000160">
    <property type="entry name" value="GGDEF_dom"/>
</dbReference>
<feature type="transmembrane region" description="Helical" evidence="6">
    <location>
        <begin position="71"/>
        <end position="97"/>
    </location>
</feature>
<dbReference type="PANTHER" id="PTHR45138">
    <property type="entry name" value="REGULATORY COMPONENTS OF SENSORY TRANSDUCTION SYSTEM"/>
    <property type="match status" value="1"/>
</dbReference>
<comment type="caution">
    <text evidence="8">The sequence shown here is derived from an EMBL/GenBank/DDBJ whole genome shotgun (WGS) entry which is preliminary data.</text>
</comment>
<dbReference type="InterPro" id="IPR029787">
    <property type="entry name" value="Nucleotide_cyclase"/>
</dbReference>
<keyword evidence="3 6" id="KW-0812">Transmembrane</keyword>
<feature type="domain" description="GGDEF" evidence="7">
    <location>
        <begin position="221"/>
        <end position="350"/>
    </location>
</feature>
<evidence type="ECO:0000313" key="8">
    <source>
        <dbReference type="EMBL" id="GEM44386.1"/>
    </source>
</evidence>
<evidence type="ECO:0000256" key="2">
    <source>
        <dbReference type="ARBA" id="ARBA00022475"/>
    </source>
</evidence>
<keyword evidence="4 6" id="KW-1133">Transmembrane helix</keyword>
<dbReference type="PROSITE" id="PS50887">
    <property type="entry name" value="GGDEF"/>
    <property type="match status" value="1"/>
</dbReference>
<keyword evidence="2" id="KW-1003">Cell membrane</keyword>
<evidence type="ECO:0000256" key="4">
    <source>
        <dbReference type="ARBA" id="ARBA00022989"/>
    </source>
</evidence>
<comment type="subcellular location">
    <subcellularLocation>
        <location evidence="1">Cell membrane</location>
        <topology evidence="1">Multi-pass membrane protein</topology>
    </subcellularLocation>
</comment>
<dbReference type="GO" id="GO:0052621">
    <property type="term" value="F:diguanylate cyclase activity"/>
    <property type="evidence" value="ECO:0007669"/>
    <property type="project" value="TreeGrafter"/>
</dbReference>
<sequence length="357" mass="40874">MSTLDSLFINTCMVISLAYVVSLTYQDWRTAERRSMVLLRTLLCSGGAILLMFHGITIGDDIQVDVRAVPIVLLMLRYGIGYGLIAIAPVLITRVIYFPVQNINVYAMSLLLTFILLGLIRSRMPDGRPDRRSYMVTPLLVFSVHTLPVLLSPVAGWYFSHVFIWYFLANVIGFYLSAQILMTRIEYLKATEHLRQEALSDPLTGLLNRRQFEKDRARFSTGDAFLLLDLDHFKQVNDRHGHAMGDEVLRQLAALLKSSTRDNDRLYRMGGEEFLVVLRGIETQQAITIAERIRETVEHHVFPVPERITVSGGLVQFSTPGNLNQLLEQGDHLLYRAKREGRNRIKRELRERLDPQM</sequence>
<dbReference type="InterPro" id="IPR011620">
    <property type="entry name" value="Sig_transdc_His_kinase_LytS_TM"/>
</dbReference>
<feature type="transmembrane region" description="Helical" evidence="6">
    <location>
        <begin position="157"/>
        <end position="176"/>
    </location>
</feature>
<dbReference type="Proteomes" id="UP000321306">
    <property type="component" value="Unassembled WGS sequence"/>
</dbReference>
<dbReference type="RefSeq" id="WP_146881553.1">
    <property type="nucleotide sequence ID" value="NZ_BJXB01000001.1"/>
</dbReference>
<name>A0A511MW87_DEIC1</name>
<accession>A0A511MW87</accession>
<feature type="transmembrane region" description="Helical" evidence="6">
    <location>
        <begin position="132"/>
        <end position="151"/>
    </location>
</feature>
<protein>
    <submittedName>
        <fullName evidence="8">GGDEF domain-containing protein</fullName>
    </submittedName>
</protein>
<dbReference type="InterPro" id="IPR043128">
    <property type="entry name" value="Rev_trsase/Diguanyl_cyclase"/>
</dbReference>
<dbReference type="PANTHER" id="PTHR45138:SF9">
    <property type="entry name" value="DIGUANYLATE CYCLASE DGCM-RELATED"/>
    <property type="match status" value="1"/>
</dbReference>
<evidence type="ECO:0000259" key="7">
    <source>
        <dbReference type="PROSITE" id="PS50887"/>
    </source>
</evidence>
<evidence type="ECO:0000256" key="5">
    <source>
        <dbReference type="ARBA" id="ARBA00023136"/>
    </source>
</evidence>
<dbReference type="OrthoDB" id="9759607at2"/>
<gene>
    <name evidence="8" type="ORF">DC3_00210</name>
</gene>
<evidence type="ECO:0000256" key="6">
    <source>
        <dbReference type="SAM" id="Phobius"/>
    </source>
</evidence>
<feature type="transmembrane region" description="Helical" evidence="6">
    <location>
        <begin position="103"/>
        <end position="120"/>
    </location>
</feature>
<dbReference type="InterPro" id="IPR050469">
    <property type="entry name" value="Diguanylate_Cyclase"/>
</dbReference>
<evidence type="ECO:0000313" key="9">
    <source>
        <dbReference type="Proteomes" id="UP000321306"/>
    </source>
</evidence>
<dbReference type="GO" id="GO:0000155">
    <property type="term" value="F:phosphorelay sensor kinase activity"/>
    <property type="evidence" value="ECO:0007669"/>
    <property type="project" value="InterPro"/>
</dbReference>
<proteinExistence type="predicted"/>
<dbReference type="GO" id="GO:0005886">
    <property type="term" value="C:plasma membrane"/>
    <property type="evidence" value="ECO:0007669"/>
    <property type="project" value="UniProtKB-SubCell"/>
</dbReference>
<dbReference type="GO" id="GO:0071555">
    <property type="term" value="P:cell wall organization"/>
    <property type="evidence" value="ECO:0007669"/>
    <property type="project" value="InterPro"/>
</dbReference>
<evidence type="ECO:0000256" key="1">
    <source>
        <dbReference type="ARBA" id="ARBA00004651"/>
    </source>
</evidence>
<dbReference type="AlphaFoldDB" id="A0A511MW87"/>
<keyword evidence="5 6" id="KW-0472">Membrane</keyword>
<dbReference type="FunFam" id="3.30.70.270:FF:000001">
    <property type="entry name" value="Diguanylate cyclase domain protein"/>
    <property type="match status" value="1"/>
</dbReference>
<dbReference type="Pfam" id="PF00990">
    <property type="entry name" value="GGDEF"/>
    <property type="match status" value="1"/>
</dbReference>
<dbReference type="EMBL" id="BJXB01000001">
    <property type="protein sequence ID" value="GEM44386.1"/>
    <property type="molecule type" value="Genomic_DNA"/>
</dbReference>
<organism evidence="8 9">
    <name type="scientific">Deinococcus cellulosilyticus (strain DSM 18568 / NBRC 106333 / KACC 11606 / 5516J-15)</name>
    <dbReference type="NCBI Taxonomy" id="1223518"/>
    <lineage>
        <taxon>Bacteria</taxon>
        <taxon>Thermotogati</taxon>
        <taxon>Deinococcota</taxon>
        <taxon>Deinococci</taxon>
        <taxon>Deinococcales</taxon>
        <taxon>Deinococcaceae</taxon>
        <taxon>Deinococcus</taxon>
    </lineage>
</organism>
<feature type="transmembrane region" description="Helical" evidence="6">
    <location>
        <begin position="7"/>
        <end position="25"/>
    </location>
</feature>
<dbReference type="NCBIfam" id="TIGR00254">
    <property type="entry name" value="GGDEF"/>
    <property type="match status" value="1"/>
</dbReference>
<dbReference type="CDD" id="cd01949">
    <property type="entry name" value="GGDEF"/>
    <property type="match status" value="1"/>
</dbReference>
<keyword evidence="9" id="KW-1185">Reference proteome</keyword>
<dbReference type="Pfam" id="PF07694">
    <property type="entry name" value="5TM-5TMR_LYT"/>
    <property type="match status" value="1"/>
</dbReference>